<dbReference type="OrthoDB" id="7684at2157"/>
<dbReference type="Proteomes" id="UP000451471">
    <property type="component" value="Unassembled WGS sequence"/>
</dbReference>
<gene>
    <name evidence="6" type="ORF">GQS65_02750</name>
</gene>
<dbReference type="GO" id="GO:0046306">
    <property type="term" value="P:alkanesulfonate catabolic process"/>
    <property type="evidence" value="ECO:0007669"/>
    <property type="project" value="TreeGrafter"/>
</dbReference>
<dbReference type="PANTHER" id="PTHR42847:SF4">
    <property type="entry name" value="ALKANESULFONATE MONOOXYGENASE-RELATED"/>
    <property type="match status" value="1"/>
</dbReference>
<keyword evidence="1" id="KW-0285">Flavoprotein</keyword>
<dbReference type="SUPFAM" id="SSF51679">
    <property type="entry name" value="Bacterial luciferase-like"/>
    <property type="match status" value="1"/>
</dbReference>
<organism evidence="6 7">
    <name type="scientific">Halomarina oriensis</name>
    <dbReference type="NCBI Taxonomy" id="671145"/>
    <lineage>
        <taxon>Archaea</taxon>
        <taxon>Methanobacteriati</taxon>
        <taxon>Methanobacteriota</taxon>
        <taxon>Stenosarchaea group</taxon>
        <taxon>Halobacteria</taxon>
        <taxon>Halobacteriales</taxon>
        <taxon>Natronomonadaceae</taxon>
        <taxon>Halomarina</taxon>
    </lineage>
</organism>
<dbReference type="InterPro" id="IPR019921">
    <property type="entry name" value="Lucif-like_OxRdtase_Rv2161c"/>
</dbReference>
<dbReference type="AlphaFoldDB" id="A0A6B0GHL3"/>
<dbReference type="PANTHER" id="PTHR42847">
    <property type="entry name" value="ALKANESULFONATE MONOOXYGENASE"/>
    <property type="match status" value="1"/>
</dbReference>
<keyword evidence="7" id="KW-1185">Reference proteome</keyword>
<dbReference type="EMBL" id="WSZK01000007">
    <property type="protein sequence ID" value="MWG33417.1"/>
    <property type="molecule type" value="Genomic_DNA"/>
</dbReference>
<protein>
    <submittedName>
        <fullName evidence="6">TIGR03619 family F420-dependent LLM class oxidoreductase</fullName>
        <ecNumber evidence="6">1.-.-.-</ecNumber>
    </submittedName>
</protein>
<dbReference type="InterPro" id="IPR050172">
    <property type="entry name" value="SsuD_RutA_monooxygenase"/>
</dbReference>
<name>A0A6B0GHL3_9EURY</name>
<evidence type="ECO:0000256" key="4">
    <source>
        <dbReference type="ARBA" id="ARBA00023033"/>
    </source>
</evidence>
<accession>A0A6B0GHL3</accession>
<evidence type="ECO:0000259" key="5">
    <source>
        <dbReference type="Pfam" id="PF00296"/>
    </source>
</evidence>
<dbReference type="Gene3D" id="3.20.20.30">
    <property type="entry name" value="Luciferase-like domain"/>
    <property type="match status" value="1"/>
</dbReference>
<dbReference type="EC" id="1.-.-.-" evidence="6"/>
<dbReference type="NCBIfam" id="TIGR03619">
    <property type="entry name" value="F420_Rv2161c"/>
    <property type="match status" value="1"/>
</dbReference>
<dbReference type="RefSeq" id="WP_158203149.1">
    <property type="nucleotide sequence ID" value="NZ_WSZK01000007.1"/>
</dbReference>
<evidence type="ECO:0000313" key="7">
    <source>
        <dbReference type="Proteomes" id="UP000451471"/>
    </source>
</evidence>
<comment type="caution">
    <text evidence="6">The sequence shown here is derived from an EMBL/GenBank/DDBJ whole genome shotgun (WGS) entry which is preliminary data.</text>
</comment>
<keyword evidence="2" id="KW-0288">FMN</keyword>
<sequence>MSDADIEFGYAIPGYGKYGRPEPWKDIARTAEDAGFETLWTGDHVTIPEELDYDEYQFGVPDWADISNPSLDVFGKFSYIVAVTDEINVGTNICIVPLRHPILLAKQALTVSALSHGRFEFGVGSGWLRSEFEVLDAPFKLRGKQTDEFLSMFETIFENEGETAFDGDVINFRKTGFHPLPDEKPPIWVGGTSGAALRRTAEFGDGWTVVSRTAEQVGETRDRLMNAWTDYDREGVPEISARCRVHLGDVEGDVPEVATAGAAEDVISTIEDYAAAGTTQFIVSPMVDSLDEELEQIRRFGAEVIPEFE</sequence>
<dbReference type="InterPro" id="IPR036661">
    <property type="entry name" value="Luciferase-like_sf"/>
</dbReference>
<evidence type="ECO:0000256" key="2">
    <source>
        <dbReference type="ARBA" id="ARBA00022643"/>
    </source>
</evidence>
<evidence type="ECO:0000256" key="1">
    <source>
        <dbReference type="ARBA" id="ARBA00022630"/>
    </source>
</evidence>
<dbReference type="InterPro" id="IPR011251">
    <property type="entry name" value="Luciferase-like_dom"/>
</dbReference>
<reference evidence="6 7" key="1">
    <citation type="submission" date="2019-12" db="EMBL/GenBank/DDBJ databases">
        <title>Halocatena pleomorpha gen. nov. sp. nov., an extremely halophilic archaeon of family Halobacteriaceae isolated from saltpan soil.</title>
        <authorList>
            <person name="Pal Y."/>
            <person name="Verma A."/>
            <person name="Krishnamurthi S."/>
            <person name="Kumar P."/>
        </authorList>
    </citation>
    <scope>NUCLEOTIDE SEQUENCE [LARGE SCALE GENOMIC DNA]</scope>
    <source>
        <strain evidence="6 7">JCM 16495</strain>
    </source>
</reference>
<evidence type="ECO:0000313" key="6">
    <source>
        <dbReference type="EMBL" id="MWG33417.1"/>
    </source>
</evidence>
<evidence type="ECO:0000256" key="3">
    <source>
        <dbReference type="ARBA" id="ARBA00023002"/>
    </source>
</evidence>
<dbReference type="Pfam" id="PF00296">
    <property type="entry name" value="Bac_luciferase"/>
    <property type="match status" value="1"/>
</dbReference>
<keyword evidence="4" id="KW-0503">Monooxygenase</keyword>
<keyword evidence="3 6" id="KW-0560">Oxidoreductase</keyword>
<dbReference type="GO" id="GO:0008726">
    <property type="term" value="F:alkanesulfonate monooxygenase activity"/>
    <property type="evidence" value="ECO:0007669"/>
    <property type="project" value="TreeGrafter"/>
</dbReference>
<proteinExistence type="predicted"/>
<feature type="domain" description="Luciferase-like" evidence="5">
    <location>
        <begin position="20"/>
        <end position="257"/>
    </location>
</feature>